<dbReference type="Gene3D" id="1.10.287.110">
    <property type="entry name" value="DnaJ domain"/>
    <property type="match status" value="1"/>
</dbReference>
<dbReference type="InterPro" id="IPR001623">
    <property type="entry name" value="DnaJ_domain"/>
</dbReference>
<dbReference type="GeneID" id="35601192"/>
<dbReference type="SUPFAM" id="SSF46565">
    <property type="entry name" value="Chaperone J-domain"/>
    <property type="match status" value="1"/>
</dbReference>
<accession>A0A2D3V413</accession>
<evidence type="ECO:0000259" key="1">
    <source>
        <dbReference type="PROSITE" id="PS50076"/>
    </source>
</evidence>
<keyword evidence="3" id="KW-1185">Reference proteome</keyword>
<dbReference type="STRING" id="112498.A0A2D3V413"/>
<dbReference type="AlphaFoldDB" id="A0A2D3V413"/>
<name>A0A2D3V413_9PEZI</name>
<organism evidence="2 3">
    <name type="scientific">Ramularia collo-cygni</name>
    <dbReference type="NCBI Taxonomy" id="112498"/>
    <lineage>
        <taxon>Eukaryota</taxon>
        <taxon>Fungi</taxon>
        <taxon>Dikarya</taxon>
        <taxon>Ascomycota</taxon>
        <taxon>Pezizomycotina</taxon>
        <taxon>Dothideomycetes</taxon>
        <taxon>Dothideomycetidae</taxon>
        <taxon>Mycosphaerellales</taxon>
        <taxon>Mycosphaerellaceae</taxon>
        <taxon>Ramularia</taxon>
    </lineage>
</organism>
<proteinExistence type="predicted"/>
<reference evidence="2 3" key="1">
    <citation type="submission" date="2016-03" db="EMBL/GenBank/DDBJ databases">
        <authorList>
            <person name="Ploux O."/>
        </authorList>
    </citation>
    <scope>NUCLEOTIDE SEQUENCE [LARGE SCALE GENOMIC DNA]</scope>
    <source>
        <strain evidence="2 3">URUG2</strain>
    </source>
</reference>
<gene>
    <name evidence="2" type="ORF">RCC_06047</name>
</gene>
<dbReference type="RefSeq" id="XP_023627079.1">
    <property type="nucleotide sequence ID" value="XM_023771311.1"/>
</dbReference>
<dbReference type="Proteomes" id="UP000225277">
    <property type="component" value="Unassembled WGS sequence"/>
</dbReference>
<feature type="domain" description="J" evidence="1">
    <location>
        <begin position="119"/>
        <end position="188"/>
    </location>
</feature>
<dbReference type="EMBL" id="FJUY01000008">
    <property type="protein sequence ID" value="CZT20190.1"/>
    <property type="molecule type" value="Genomic_DNA"/>
</dbReference>
<dbReference type="OrthoDB" id="10250354at2759"/>
<sequence>MLSEPALRRALSDTDALRHTEMRGFKLQRTRTVDILPTSLRSEGMPIPVSAAQHPIPEEDLEAASATMGLEEVTTVPLSGRVRRESADLEALERKSKVHTRRISEDCSSSEDERSNWPLLYQMIDVPPDTEPSQFPEKARRSLIKLSLKHGPPALEEHPEVEERWAVITGAYDALSHPGRRKLYDMQSSLT</sequence>
<evidence type="ECO:0000313" key="3">
    <source>
        <dbReference type="Proteomes" id="UP000225277"/>
    </source>
</evidence>
<dbReference type="PROSITE" id="PS50076">
    <property type="entry name" value="DNAJ_2"/>
    <property type="match status" value="1"/>
</dbReference>
<protein>
    <recommendedName>
        <fullName evidence="1">J domain-containing protein</fullName>
    </recommendedName>
</protein>
<dbReference type="InterPro" id="IPR036869">
    <property type="entry name" value="J_dom_sf"/>
</dbReference>
<evidence type="ECO:0000313" key="2">
    <source>
        <dbReference type="EMBL" id="CZT20190.1"/>
    </source>
</evidence>